<keyword evidence="1" id="KW-1133">Transmembrane helix</keyword>
<accession>A0A381R3V8</accession>
<sequence length="92" mass="9958">MLVDTRRRSIVRLIWTLVLGLFLGGLFTKLSEWFLPDSAARDFLTTSVEASLGPLSVDLIAIAFTLGPISITLNVLTLVGISVVAMIARSLI</sequence>
<name>A0A381R3V8_9ZZZZ</name>
<gene>
    <name evidence="2" type="ORF">METZ01_LOCUS37117</name>
</gene>
<evidence type="ECO:0000256" key="1">
    <source>
        <dbReference type="SAM" id="Phobius"/>
    </source>
</evidence>
<feature type="transmembrane region" description="Helical" evidence="1">
    <location>
        <begin position="55"/>
        <end position="88"/>
    </location>
</feature>
<keyword evidence="1" id="KW-0472">Membrane</keyword>
<proteinExistence type="predicted"/>
<dbReference type="EMBL" id="UINC01001587">
    <property type="protein sequence ID" value="SUZ84263.1"/>
    <property type="molecule type" value="Genomic_DNA"/>
</dbReference>
<protein>
    <recommendedName>
        <fullName evidence="3">DUF4321 domain-containing protein</fullName>
    </recommendedName>
</protein>
<dbReference type="InterPro" id="IPR025470">
    <property type="entry name" value="DUF4321"/>
</dbReference>
<keyword evidence="1" id="KW-0812">Transmembrane</keyword>
<evidence type="ECO:0008006" key="3">
    <source>
        <dbReference type="Google" id="ProtNLM"/>
    </source>
</evidence>
<organism evidence="2">
    <name type="scientific">marine metagenome</name>
    <dbReference type="NCBI Taxonomy" id="408172"/>
    <lineage>
        <taxon>unclassified sequences</taxon>
        <taxon>metagenomes</taxon>
        <taxon>ecological metagenomes</taxon>
    </lineage>
</organism>
<reference evidence="2" key="1">
    <citation type="submission" date="2018-05" db="EMBL/GenBank/DDBJ databases">
        <authorList>
            <person name="Lanie J.A."/>
            <person name="Ng W.-L."/>
            <person name="Kazmierczak K.M."/>
            <person name="Andrzejewski T.M."/>
            <person name="Davidsen T.M."/>
            <person name="Wayne K.J."/>
            <person name="Tettelin H."/>
            <person name="Glass J.I."/>
            <person name="Rusch D."/>
            <person name="Podicherti R."/>
            <person name="Tsui H.-C.T."/>
            <person name="Winkler M.E."/>
        </authorList>
    </citation>
    <scope>NUCLEOTIDE SEQUENCE</scope>
</reference>
<evidence type="ECO:0000313" key="2">
    <source>
        <dbReference type="EMBL" id="SUZ84263.1"/>
    </source>
</evidence>
<dbReference type="Pfam" id="PF14209">
    <property type="entry name" value="DUF4321"/>
    <property type="match status" value="1"/>
</dbReference>
<dbReference type="AlphaFoldDB" id="A0A381R3V8"/>
<feature type="transmembrane region" description="Helical" evidence="1">
    <location>
        <begin position="12"/>
        <end position="35"/>
    </location>
</feature>